<evidence type="ECO:0000313" key="8">
    <source>
        <dbReference type="EMBL" id="WCL52715.1"/>
    </source>
</evidence>
<dbReference type="SUPFAM" id="SSF55874">
    <property type="entry name" value="ATPase domain of HSP90 chaperone/DNA topoisomerase II/histidine kinase"/>
    <property type="match status" value="1"/>
</dbReference>
<keyword evidence="5" id="KW-1133">Transmembrane helix</keyword>
<dbReference type="InterPro" id="IPR001789">
    <property type="entry name" value="Sig_transdc_resp-reg_receiver"/>
</dbReference>
<dbReference type="InterPro" id="IPR011006">
    <property type="entry name" value="CheY-like_superfamily"/>
</dbReference>
<comment type="catalytic activity">
    <reaction evidence="1">
        <text>ATP + protein L-histidine = ADP + protein N-phospho-L-histidine.</text>
        <dbReference type="EC" id="2.7.13.3"/>
    </reaction>
</comment>
<dbReference type="AlphaFoldDB" id="A0AAE9XRQ6"/>
<accession>A0AAE9XRQ6</accession>
<dbReference type="SMART" id="SM00387">
    <property type="entry name" value="HATPase_c"/>
    <property type="match status" value="1"/>
</dbReference>
<dbReference type="FunFam" id="1.10.287.130:FF:000037">
    <property type="entry name" value="Hybrid sensor histidine kinase/response regulator"/>
    <property type="match status" value="1"/>
</dbReference>
<dbReference type="InterPro" id="IPR005467">
    <property type="entry name" value="His_kinase_dom"/>
</dbReference>
<dbReference type="InterPro" id="IPR036890">
    <property type="entry name" value="HATPase_C_sf"/>
</dbReference>
<evidence type="ECO:0000259" key="6">
    <source>
        <dbReference type="PROSITE" id="PS50109"/>
    </source>
</evidence>
<dbReference type="SUPFAM" id="SSF47384">
    <property type="entry name" value="Homodimeric domain of signal transducing histidine kinase"/>
    <property type="match status" value="1"/>
</dbReference>
<dbReference type="Gene3D" id="3.40.50.2300">
    <property type="match status" value="1"/>
</dbReference>
<keyword evidence="3 4" id="KW-0597">Phosphoprotein</keyword>
<dbReference type="RefSeq" id="WP_289502076.1">
    <property type="nucleotide sequence ID" value="NZ_CP116805.1"/>
</dbReference>
<dbReference type="SUPFAM" id="SSF55785">
    <property type="entry name" value="PYP-like sensor domain (PAS domain)"/>
    <property type="match status" value="1"/>
</dbReference>
<evidence type="ECO:0000313" key="9">
    <source>
        <dbReference type="Proteomes" id="UP001217500"/>
    </source>
</evidence>
<evidence type="ECO:0000256" key="5">
    <source>
        <dbReference type="SAM" id="Phobius"/>
    </source>
</evidence>
<feature type="domain" description="Histidine kinase" evidence="6">
    <location>
        <begin position="434"/>
        <end position="657"/>
    </location>
</feature>
<dbReference type="Pfam" id="PF00072">
    <property type="entry name" value="Response_reg"/>
    <property type="match status" value="1"/>
</dbReference>
<dbReference type="SUPFAM" id="SSF52172">
    <property type="entry name" value="CheY-like"/>
    <property type="match status" value="1"/>
</dbReference>
<dbReference type="SMART" id="SM00448">
    <property type="entry name" value="REC"/>
    <property type="match status" value="1"/>
</dbReference>
<dbReference type="InterPro" id="IPR003594">
    <property type="entry name" value="HATPase_dom"/>
</dbReference>
<dbReference type="PROSITE" id="PS50109">
    <property type="entry name" value="HIS_KIN"/>
    <property type="match status" value="1"/>
</dbReference>
<reference evidence="8" key="1">
    <citation type="submission" date="2023-01" db="EMBL/GenBank/DDBJ databases">
        <title>The genome sequence of Kordiimonadaceae bacterium 6D33.</title>
        <authorList>
            <person name="Liu Y."/>
        </authorList>
    </citation>
    <scope>NUCLEOTIDE SEQUENCE</scope>
    <source>
        <strain evidence="8">6D33</strain>
    </source>
</reference>
<dbReference type="EMBL" id="CP116805">
    <property type="protein sequence ID" value="WCL52715.1"/>
    <property type="molecule type" value="Genomic_DNA"/>
</dbReference>
<feature type="modified residue" description="4-aspartylphosphate" evidence="4">
    <location>
        <position position="734"/>
    </location>
</feature>
<dbReference type="Gene3D" id="3.30.450.20">
    <property type="entry name" value="PAS domain"/>
    <property type="match status" value="1"/>
</dbReference>
<evidence type="ECO:0000256" key="1">
    <source>
        <dbReference type="ARBA" id="ARBA00000085"/>
    </source>
</evidence>
<dbReference type="Pfam" id="PF02518">
    <property type="entry name" value="HATPase_c"/>
    <property type="match status" value="1"/>
</dbReference>
<protein>
    <recommendedName>
        <fullName evidence="2">histidine kinase</fullName>
        <ecNumber evidence="2">2.7.13.3</ecNumber>
    </recommendedName>
</protein>
<dbReference type="PANTHER" id="PTHR43065:SF42">
    <property type="entry name" value="TWO-COMPONENT SENSOR PPRA"/>
    <property type="match status" value="1"/>
</dbReference>
<keyword evidence="5" id="KW-0812">Transmembrane</keyword>
<dbReference type="Pfam" id="PF00512">
    <property type="entry name" value="HisKA"/>
    <property type="match status" value="1"/>
</dbReference>
<dbReference type="KEGG" id="gso:PH603_09205"/>
<dbReference type="Proteomes" id="UP001217500">
    <property type="component" value="Chromosome"/>
</dbReference>
<dbReference type="Gene3D" id="3.30.565.10">
    <property type="entry name" value="Histidine kinase-like ATPase, C-terminal domain"/>
    <property type="match status" value="1"/>
</dbReference>
<keyword evidence="5" id="KW-0472">Membrane</keyword>
<dbReference type="InterPro" id="IPR004358">
    <property type="entry name" value="Sig_transdc_His_kin-like_C"/>
</dbReference>
<dbReference type="PANTHER" id="PTHR43065">
    <property type="entry name" value="SENSOR HISTIDINE KINASE"/>
    <property type="match status" value="1"/>
</dbReference>
<dbReference type="GO" id="GO:0000155">
    <property type="term" value="F:phosphorelay sensor kinase activity"/>
    <property type="evidence" value="ECO:0007669"/>
    <property type="project" value="InterPro"/>
</dbReference>
<name>A0AAE9XRQ6_9PROT</name>
<dbReference type="InterPro" id="IPR003661">
    <property type="entry name" value="HisK_dim/P_dom"/>
</dbReference>
<dbReference type="PRINTS" id="PR00344">
    <property type="entry name" value="BCTRLSENSOR"/>
</dbReference>
<evidence type="ECO:0000256" key="2">
    <source>
        <dbReference type="ARBA" id="ARBA00012438"/>
    </source>
</evidence>
<feature type="transmembrane region" description="Helical" evidence="5">
    <location>
        <begin position="21"/>
        <end position="45"/>
    </location>
</feature>
<dbReference type="EC" id="2.7.13.3" evidence="2"/>
<feature type="domain" description="Response regulatory" evidence="7">
    <location>
        <begin position="683"/>
        <end position="798"/>
    </location>
</feature>
<proteinExistence type="predicted"/>
<evidence type="ECO:0000259" key="7">
    <source>
        <dbReference type="PROSITE" id="PS50110"/>
    </source>
</evidence>
<dbReference type="PROSITE" id="PS50110">
    <property type="entry name" value="RESPONSE_REGULATORY"/>
    <property type="match status" value="1"/>
</dbReference>
<dbReference type="Gene3D" id="1.10.287.130">
    <property type="match status" value="1"/>
</dbReference>
<dbReference type="CDD" id="cd00082">
    <property type="entry name" value="HisKA"/>
    <property type="match status" value="1"/>
</dbReference>
<sequence>MDSRLPDRSAETLTYGASTAGISLVLMALAGLMMSGGIAAIAYLLGGIDGMVMGGGLALTLAAGIVIRRLALLDQPRKAIDFLDPELVRMLCGINRRAMLVTGLSGNPVSLNSAFERLTGSGAAGLHDLIAGEAAHRSLATLVRNVRQTGEGSGAFPLASDPAQEITLRGRRTAHYMIWEVSVDSYEARLEQERERLAGFAAPLFDRIQAGIVLEDKTGRLIAANQTVRDWLGITPDDPLPASLPLDHEGRHLKIGRRRDMAVRSVTHELTTREKDRHIGRYRFLISAESLRQRPGREDGAILIDPMLDTAPVSVAVADRAGTVRETNATMKGASIGRGLKDGDSILNIVHEEDRAELKQHLELAATGEIYDRPIDVRFNVQPERVGQIYFSNVATEKEQLAILYFLDTTQEKSLERQFVQAQKMQAVGQLAGGVAHDFNNLLTAILGFCDLLLVRHDAGDQSFSDIMQIKQNANRAANLVRQLLAFSRQQTLRPKVLLITDILAEVSNLIRRLIGETIELKVVHGRDLMPVKVDQGQLEQVIINLAVNARDAMPEGGRLEIRTSAISADDPFVQKYDIVEPGDYVLIEFEDTGCGIPKEVIGKIFEPFFTTKEVGQGTGLGLATVYGIVKQTGGYVFVESEVGVGTTFYLLLKGYAQAGEEVVKAQIGEDEGPARDLTGKGVILIVEDEDPVRMFASRALANKGYTILEANSGEAGLEVIESHDGPIDLLISDVVMPNMDGPTLVKTVRETMPHLPVIFVSGYAEDVFRQNLEAEDFHFLPKPFSLKDLAEKVKSILG</sequence>
<gene>
    <name evidence="8" type="ORF">PH603_09205</name>
</gene>
<dbReference type="SMART" id="SM00388">
    <property type="entry name" value="HisKA"/>
    <property type="match status" value="1"/>
</dbReference>
<evidence type="ECO:0000256" key="3">
    <source>
        <dbReference type="ARBA" id="ARBA00022553"/>
    </source>
</evidence>
<dbReference type="InterPro" id="IPR036097">
    <property type="entry name" value="HisK_dim/P_sf"/>
</dbReference>
<dbReference type="InterPro" id="IPR035965">
    <property type="entry name" value="PAS-like_dom_sf"/>
</dbReference>
<keyword evidence="9" id="KW-1185">Reference proteome</keyword>
<evidence type="ECO:0000256" key="4">
    <source>
        <dbReference type="PROSITE-ProRule" id="PRU00169"/>
    </source>
</evidence>
<organism evidence="8 9">
    <name type="scientific">Gimibacter soli</name>
    <dbReference type="NCBI Taxonomy" id="3024400"/>
    <lineage>
        <taxon>Bacteria</taxon>
        <taxon>Pseudomonadati</taxon>
        <taxon>Pseudomonadota</taxon>
        <taxon>Alphaproteobacteria</taxon>
        <taxon>Kordiimonadales</taxon>
        <taxon>Temperatibacteraceae</taxon>
        <taxon>Gimibacter</taxon>
    </lineage>
</organism>